<dbReference type="PANTHER" id="PTHR11211">
    <property type="entry name" value="IROQUOIS-CLASS HOMEODOMAIN PROTEIN IRX"/>
    <property type="match status" value="1"/>
</dbReference>
<dbReference type="GO" id="GO:0045317">
    <property type="term" value="P:equator specification"/>
    <property type="evidence" value="ECO:0007669"/>
    <property type="project" value="UniProtKB-ARBA"/>
</dbReference>
<keyword evidence="10" id="KW-1185">Reference proteome</keyword>
<dbReference type="EnsemblMetazoa" id="SMAR007692-RA">
    <property type="protein sequence ID" value="SMAR007692-PA"/>
    <property type="gene ID" value="SMAR007692"/>
</dbReference>
<dbReference type="GO" id="GO:0048468">
    <property type="term" value="P:cell development"/>
    <property type="evidence" value="ECO:0007669"/>
    <property type="project" value="TreeGrafter"/>
</dbReference>
<dbReference type="PANTHER" id="PTHR11211:SF40">
    <property type="entry name" value="MIRROR, ISOFORM C"/>
    <property type="match status" value="1"/>
</dbReference>
<dbReference type="Gene3D" id="1.10.10.60">
    <property type="entry name" value="Homeodomain-like"/>
    <property type="match status" value="1"/>
</dbReference>
<feature type="region of interest" description="Disordered" evidence="7">
    <location>
        <begin position="230"/>
        <end position="257"/>
    </location>
</feature>
<dbReference type="GO" id="GO:0045926">
    <property type="term" value="P:negative regulation of growth"/>
    <property type="evidence" value="ECO:0007669"/>
    <property type="project" value="UniProtKB-ARBA"/>
</dbReference>
<feature type="compositionally biased region" description="Polar residues" evidence="7">
    <location>
        <begin position="240"/>
        <end position="254"/>
    </location>
</feature>
<keyword evidence="5 6" id="KW-0539">Nucleus</keyword>
<comment type="subcellular location">
    <subcellularLocation>
        <location evidence="1 6">Nucleus</location>
    </subcellularLocation>
</comment>
<dbReference type="GO" id="GO:0030182">
    <property type="term" value="P:neuron differentiation"/>
    <property type="evidence" value="ECO:0007669"/>
    <property type="project" value="TreeGrafter"/>
</dbReference>
<dbReference type="Proteomes" id="UP000014500">
    <property type="component" value="Unassembled WGS sequence"/>
</dbReference>
<evidence type="ECO:0000256" key="5">
    <source>
        <dbReference type="ARBA" id="ARBA00023242"/>
    </source>
</evidence>
<evidence type="ECO:0000313" key="10">
    <source>
        <dbReference type="Proteomes" id="UP000014500"/>
    </source>
</evidence>
<evidence type="ECO:0000256" key="7">
    <source>
        <dbReference type="SAM" id="MobiDB-lite"/>
    </source>
</evidence>
<evidence type="ECO:0000313" key="9">
    <source>
        <dbReference type="EnsemblMetazoa" id="SMAR007692-PA"/>
    </source>
</evidence>
<organism evidence="9 10">
    <name type="scientific">Strigamia maritima</name>
    <name type="common">European centipede</name>
    <name type="synonym">Geophilus maritimus</name>
    <dbReference type="NCBI Taxonomy" id="126957"/>
    <lineage>
        <taxon>Eukaryota</taxon>
        <taxon>Metazoa</taxon>
        <taxon>Ecdysozoa</taxon>
        <taxon>Arthropoda</taxon>
        <taxon>Myriapoda</taxon>
        <taxon>Chilopoda</taxon>
        <taxon>Pleurostigmophora</taxon>
        <taxon>Geophilomorpha</taxon>
        <taxon>Linotaeniidae</taxon>
        <taxon>Strigamia</taxon>
    </lineage>
</organism>
<keyword evidence="4 6" id="KW-0371">Homeobox</keyword>
<dbReference type="InterPro" id="IPR003893">
    <property type="entry name" value="Iroquois_homeo"/>
</dbReference>
<dbReference type="HOGENOM" id="CLU_822130_0_0_1"/>
<evidence type="ECO:0000256" key="4">
    <source>
        <dbReference type="ARBA" id="ARBA00023155"/>
    </source>
</evidence>
<dbReference type="InterPro" id="IPR001356">
    <property type="entry name" value="HD"/>
</dbReference>
<dbReference type="GO" id="GO:0042693">
    <property type="term" value="P:muscle cell fate commitment"/>
    <property type="evidence" value="ECO:0007669"/>
    <property type="project" value="UniProtKB-ARBA"/>
</dbReference>
<dbReference type="SUPFAM" id="SSF46689">
    <property type="entry name" value="Homeodomain-like"/>
    <property type="match status" value="1"/>
</dbReference>
<dbReference type="AlphaFoldDB" id="T1J2A9"/>
<dbReference type="PROSITE" id="PS00027">
    <property type="entry name" value="HOMEOBOX_1"/>
    <property type="match status" value="1"/>
</dbReference>
<feature type="domain" description="Homeobox" evidence="8">
    <location>
        <begin position="115"/>
        <end position="168"/>
    </location>
</feature>
<dbReference type="GO" id="GO:0000978">
    <property type="term" value="F:RNA polymerase II cis-regulatory region sequence-specific DNA binding"/>
    <property type="evidence" value="ECO:0007669"/>
    <property type="project" value="TreeGrafter"/>
</dbReference>
<keyword evidence="3 6" id="KW-0238">DNA-binding</keyword>
<feature type="region of interest" description="Disordered" evidence="7">
    <location>
        <begin position="175"/>
        <end position="218"/>
    </location>
</feature>
<feature type="DNA-binding region" description="Homeobox" evidence="6">
    <location>
        <begin position="117"/>
        <end position="169"/>
    </location>
</feature>
<name>T1J2A9_STRMM</name>
<proteinExistence type="inferred from homology"/>
<accession>T1J2A9</accession>
<dbReference type="eggNOG" id="KOG0773">
    <property type="taxonomic scope" value="Eukaryota"/>
</dbReference>
<dbReference type="InterPro" id="IPR017970">
    <property type="entry name" value="Homeobox_CS"/>
</dbReference>
<dbReference type="PROSITE" id="PS50071">
    <property type="entry name" value="HOMEOBOX_2"/>
    <property type="match status" value="1"/>
</dbReference>
<evidence type="ECO:0000259" key="8">
    <source>
        <dbReference type="PROSITE" id="PS50071"/>
    </source>
</evidence>
<evidence type="ECO:0000256" key="2">
    <source>
        <dbReference type="ARBA" id="ARBA00008446"/>
    </source>
</evidence>
<dbReference type="Pfam" id="PF05920">
    <property type="entry name" value="Homeobox_KN"/>
    <property type="match status" value="1"/>
</dbReference>
<dbReference type="PhylomeDB" id="T1J2A9"/>
<evidence type="ECO:0000256" key="6">
    <source>
        <dbReference type="PROSITE-ProRule" id="PRU00108"/>
    </source>
</evidence>
<comment type="similarity">
    <text evidence="2">Belongs to the TALE/IRO homeobox family.</text>
</comment>
<evidence type="ECO:0000256" key="3">
    <source>
        <dbReference type="ARBA" id="ARBA00023125"/>
    </source>
</evidence>
<reference evidence="10" key="1">
    <citation type="submission" date="2011-05" db="EMBL/GenBank/DDBJ databases">
        <authorList>
            <person name="Richards S.R."/>
            <person name="Qu J."/>
            <person name="Jiang H."/>
            <person name="Jhangiani S.N."/>
            <person name="Agravi P."/>
            <person name="Goodspeed R."/>
            <person name="Gross S."/>
            <person name="Mandapat C."/>
            <person name="Jackson L."/>
            <person name="Mathew T."/>
            <person name="Pu L."/>
            <person name="Thornton R."/>
            <person name="Saada N."/>
            <person name="Wilczek-Boney K.B."/>
            <person name="Lee S."/>
            <person name="Kovar C."/>
            <person name="Wu Y."/>
            <person name="Scherer S.E."/>
            <person name="Worley K.C."/>
            <person name="Muzny D.M."/>
            <person name="Gibbs R."/>
        </authorList>
    </citation>
    <scope>NUCLEOTIDE SEQUENCE</scope>
    <source>
        <strain evidence="10">Brora</strain>
    </source>
</reference>
<reference evidence="9" key="2">
    <citation type="submission" date="2015-02" db="UniProtKB">
        <authorList>
            <consortium name="EnsemblMetazoa"/>
        </authorList>
    </citation>
    <scope>IDENTIFICATION</scope>
</reference>
<dbReference type="SMART" id="SM00548">
    <property type="entry name" value="IRO"/>
    <property type="match status" value="1"/>
</dbReference>
<dbReference type="InterPro" id="IPR009057">
    <property type="entry name" value="Homeodomain-like_sf"/>
</dbReference>
<evidence type="ECO:0000256" key="1">
    <source>
        <dbReference type="ARBA" id="ARBA00004123"/>
    </source>
</evidence>
<protein>
    <recommendedName>
        <fullName evidence="8">Homeobox domain-containing protein</fullName>
    </recommendedName>
</protein>
<dbReference type="InterPro" id="IPR008422">
    <property type="entry name" value="KN_HD"/>
</dbReference>
<dbReference type="SMART" id="SM00389">
    <property type="entry name" value="HOX"/>
    <property type="match status" value="1"/>
</dbReference>
<sequence length="338" mass="38251">MANHFASQDVCSCTYDVPYFRDYPRLLAEFRANRVYDTSYDKSRMLPTTGNDASSFYSSLNVSQELKDTTTQAWSTFATYPYYGHESNVALGHYSPSYVSYSRPEEVISIKKPPTREMTATLKAWLNEHKKNPYPTKAEKIMLAIITKMTLTQVSTWFANARRRLKKDNKVTWEVKNKPGDVDNDDDDEQRDDDIKDEDTNRITDNNGNSNTMESDARFCPSYPALQQTVESKLKPASESDLSPSVSPKPSEASSKPRIWSLADTAMSPDSSISDHGITSHFRPVQLRHMPSSYSWTESAFERVPALGLASPMPFLQERDFAYPNASLQSNASDTNLH</sequence>
<dbReference type="CDD" id="cd00086">
    <property type="entry name" value="homeodomain"/>
    <property type="match status" value="1"/>
</dbReference>
<dbReference type="FunFam" id="1.10.10.60:FF:000003">
    <property type="entry name" value="Iroquois-class homeobox protein IRX"/>
    <property type="match status" value="1"/>
</dbReference>
<dbReference type="GO" id="GO:0005634">
    <property type="term" value="C:nucleus"/>
    <property type="evidence" value="ECO:0007669"/>
    <property type="project" value="UniProtKB-SubCell"/>
</dbReference>
<feature type="compositionally biased region" description="Acidic residues" evidence="7">
    <location>
        <begin position="182"/>
        <end position="197"/>
    </location>
</feature>
<feature type="compositionally biased region" description="Polar residues" evidence="7">
    <location>
        <begin position="203"/>
        <end position="214"/>
    </location>
</feature>
<dbReference type="EMBL" id="JH431796">
    <property type="status" value="NOT_ANNOTATED_CDS"/>
    <property type="molecule type" value="Genomic_DNA"/>
</dbReference>
<dbReference type="GO" id="GO:0000981">
    <property type="term" value="F:DNA-binding transcription factor activity, RNA polymerase II-specific"/>
    <property type="evidence" value="ECO:0007669"/>
    <property type="project" value="InterPro"/>
</dbReference>
<dbReference type="STRING" id="126957.T1J2A9"/>